<dbReference type="InterPro" id="IPR016032">
    <property type="entry name" value="Sig_transdc_resp-reg_C-effctor"/>
</dbReference>
<dbReference type="PRINTS" id="PR00038">
    <property type="entry name" value="HTHLUXR"/>
</dbReference>
<reference evidence="6" key="1">
    <citation type="submission" date="2019-06" db="EMBL/GenBank/DDBJ databases">
        <authorList>
            <person name="Deangelis K."/>
            <person name="Huntemann M."/>
            <person name="Clum A."/>
            <person name="Pillay M."/>
            <person name="Palaniappan K."/>
            <person name="Varghese N."/>
            <person name="Mikhailova N."/>
            <person name="Stamatis D."/>
            <person name="Reddy T."/>
            <person name="Daum C."/>
            <person name="Shapiro N."/>
            <person name="Ivanova N."/>
            <person name="Kyrpides N."/>
            <person name="Woyke T."/>
        </authorList>
    </citation>
    <scope>NUCLEOTIDE SEQUENCE [LARGE SCALE GENOMIC DNA]</scope>
    <source>
        <strain evidence="6">128R</strain>
    </source>
</reference>
<evidence type="ECO:0000256" key="2">
    <source>
        <dbReference type="ARBA" id="ARBA00023125"/>
    </source>
</evidence>
<accession>A0A542BQY8</accession>
<name>A0A542BQY8_SERFO</name>
<keyword evidence="1" id="KW-0805">Transcription regulation</keyword>
<dbReference type="InterPro" id="IPR000792">
    <property type="entry name" value="Tscrpt_reg_LuxR_C"/>
</dbReference>
<dbReference type="OrthoDB" id="9774661at2"/>
<dbReference type="GO" id="GO:0006355">
    <property type="term" value="P:regulation of DNA-templated transcription"/>
    <property type="evidence" value="ECO:0007669"/>
    <property type="project" value="InterPro"/>
</dbReference>
<keyword evidence="2" id="KW-0238">DNA-binding</keyword>
<sequence length="210" mass="24799">MLNHKRIKVFFDEYILGIEMKYYSVVIVSSLHNNSVYSNLPKSWQRDFLRNKLDVRSDIVIKAKKKIVPFIWHSKDINEKHIQAMSKKYSIYMGATFIVNINSDIILFNLYVDNSEQSFIDLFDKNKIKIQYDILTFFESIYSQDKTIIFTFRESEVLNLIKLGKTYEMIADILEISERTVRFHVDNILLKLEASSVKYAIFKATRLGLI</sequence>
<feature type="domain" description="HTH luxR-type" evidence="5">
    <location>
        <begin position="143"/>
        <end position="208"/>
    </location>
</feature>
<dbReference type="PANTHER" id="PTHR44688:SF16">
    <property type="entry name" value="DNA-BINDING TRANSCRIPTIONAL ACTIVATOR DEVR_DOSR"/>
    <property type="match status" value="1"/>
</dbReference>
<dbReference type="PROSITE" id="PS00622">
    <property type="entry name" value="HTH_LUXR_1"/>
    <property type="match status" value="1"/>
</dbReference>
<evidence type="ECO:0000256" key="1">
    <source>
        <dbReference type="ARBA" id="ARBA00023015"/>
    </source>
</evidence>
<dbReference type="EMBL" id="VISQ01000001">
    <property type="protein sequence ID" value="TVZ71574.1"/>
    <property type="molecule type" value="Genomic_DNA"/>
</dbReference>
<gene>
    <name evidence="6" type="ORF">FHU10_4206</name>
</gene>
<reference evidence="6" key="2">
    <citation type="submission" date="2019-08" db="EMBL/GenBank/DDBJ databases">
        <title>Investigation of anaerobic lignin degradation for improved lignocellulosic biofuels.</title>
        <authorList>
            <person name="Deangelis K.PhD."/>
        </authorList>
    </citation>
    <scope>NUCLEOTIDE SEQUENCE [LARGE SCALE GENOMIC DNA]</scope>
    <source>
        <strain evidence="6">128R</strain>
    </source>
</reference>
<keyword evidence="3" id="KW-0010">Activator</keyword>
<evidence type="ECO:0000256" key="3">
    <source>
        <dbReference type="ARBA" id="ARBA00023159"/>
    </source>
</evidence>
<keyword evidence="4" id="KW-0804">Transcription</keyword>
<dbReference type="Gene3D" id="3.30.450.80">
    <property type="entry name" value="Transcription factor LuxR-like, autoinducer-binding domain"/>
    <property type="match status" value="1"/>
</dbReference>
<dbReference type="InterPro" id="IPR036388">
    <property type="entry name" value="WH-like_DNA-bd_sf"/>
</dbReference>
<dbReference type="SUPFAM" id="SSF75516">
    <property type="entry name" value="Pheromone-binding domain of LuxR-like quorum-sensing transcription factors"/>
    <property type="match status" value="1"/>
</dbReference>
<dbReference type="SUPFAM" id="SSF46894">
    <property type="entry name" value="C-terminal effector domain of the bipartite response regulators"/>
    <property type="match status" value="1"/>
</dbReference>
<dbReference type="InterPro" id="IPR036693">
    <property type="entry name" value="TF_LuxR_autoind-bd_dom_sf"/>
</dbReference>
<dbReference type="GO" id="GO:0003677">
    <property type="term" value="F:DNA binding"/>
    <property type="evidence" value="ECO:0007669"/>
    <property type="project" value="UniProtKB-KW"/>
</dbReference>
<organism evidence="6">
    <name type="scientific">Serratia fonticola</name>
    <dbReference type="NCBI Taxonomy" id="47917"/>
    <lineage>
        <taxon>Bacteria</taxon>
        <taxon>Pseudomonadati</taxon>
        <taxon>Pseudomonadota</taxon>
        <taxon>Gammaproteobacteria</taxon>
        <taxon>Enterobacterales</taxon>
        <taxon>Yersiniaceae</taxon>
        <taxon>Serratia</taxon>
    </lineage>
</organism>
<comment type="caution">
    <text evidence="6">The sequence shown here is derived from an EMBL/GenBank/DDBJ whole genome shotgun (WGS) entry which is preliminary data.</text>
</comment>
<evidence type="ECO:0000259" key="5">
    <source>
        <dbReference type="PROSITE" id="PS50043"/>
    </source>
</evidence>
<dbReference type="Pfam" id="PF00196">
    <property type="entry name" value="GerE"/>
    <property type="match status" value="1"/>
</dbReference>
<dbReference type="CDD" id="cd06170">
    <property type="entry name" value="LuxR_C_like"/>
    <property type="match status" value="1"/>
</dbReference>
<dbReference type="Gene3D" id="1.10.10.10">
    <property type="entry name" value="Winged helix-like DNA-binding domain superfamily/Winged helix DNA-binding domain"/>
    <property type="match status" value="1"/>
</dbReference>
<proteinExistence type="predicted"/>
<protein>
    <submittedName>
        <fullName evidence="6">LuxR family quorum-sensing system transcriptional regulator ExpR</fullName>
    </submittedName>
</protein>
<dbReference type="AlphaFoldDB" id="A0A542BQY8"/>
<evidence type="ECO:0000256" key="4">
    <source>
        <dbReference type="ARBA" id="ARBA00023163"/>
    </source>
</evidence>
<dbReference type="PANTHER" id="PTHR44688">
    <property type="entry name" value="DNA-BINDING TRANSCRIPTIONAL ACTIVATOR DEVR_DOSR"/>
    <property type="match status" value="1"/>
</dbReference>
<dbReference type="PROSITE" id="PS50043">
    <property type="entry name" value="HTH_LUXR_2"/>
    <property type="match status" value="1"/>
</dbReference>
<dbReference type="SMART" id="SM00421">
    <property type="entry name" value="HTH_LUXR"/>
    <property type="match status" value="1"/>
</dbReference>
<evidence type="ECO:0000313" key="6">
    <source>
        <dbReference type="EMBL" id="TVZ71574.1"/>
    </source>
</evidence>